<dbReference type="NCBIfam" id="NF003937">
    <property type="entry name" value="PRK05446.1"/>
    <property type="match status" value="1"/>
</dbReference>
<dbReference type="NCBIfam" id="TIGR01656">
    <property type="entry name" value="Histidinol-ppas"/>
    <property type="match status" value="1"/>
</dbReference>
<dbReference type="NCBIfam" id="TIGR01662">
    <property type="entry name" value="HAD-SF-IIIA"/>
    <property type="match status" value="1"/>
</dbReference>
<dbReference type="AlphaFoldDB" id="A0A1Q9G602"/>
<dbReference type="EC" id="4.2.1.19" evidence="11"/>
<comment type="pathway">
    <text evidence="2 11">Amino-acid biosynthesis; L-histidine biosynthesis; L-histidine from 5-phospho-alpha-D-ribose 1-diphosphate: step 6/9.</text>
</comment>
<evidence type="ECO:0000256" key="9">
    <source>
        <dbReference type="ARBA" id="ARBA00023239"/>
    </source>
</evidence>
<dbReference type="InterPro" id="IPR013954">
    <property type="entry name" value="PNK3P"/>
</dbReference>
<dbReference type="FunFam" id="3.30.230.40:FF:000003">
    <property type="entry name" value="Imidazoleglycerol-phosphate dehydratase HisB"/>
    <property type="match status" value="1"/>
</dbReference>
<dbReference type="STRING" id="1903952.BIT28_20735"/>
<comment type="catalytic activity">
    <reaction evidence="11">
        <text>D-erythro-1-(imidazol-4-yl)glycerol 3-phosphate = 3-(imidazol-4-yl)-2-oxopropyl phosphate + H2O</text>
        <dbReference type="Rhea" id="RHEA:11040"/>
        <dbReference type="ChEBI" id="CHEBI:15377"/>
        <dbReference type="ChEBI" id="CHEBI:57766"/>
        <dbReference type="ChEBI" id="CHEBI:58278"/>
        <dbReference type="EC" id="4.2.1.19"/>
    </reaction>
</comment>
<feature type="region of interest" description="Imidazoleglycerol-phosphate dehydratase" evidence="11">
    <location>
        <begin position="174"/>
        <end position="362"/>
    </location>
</feature>
<protein>
    <recommendedName>
        <fullName evidence="11">Histidine biosynthesis bifunctional protein HisB</fullName>
    </recommendedName>
    <domain>
        <recommendedName>
            <fullName evidence="11">Histidinol-phosphatase</fullName>
            <ecNumber evidence="11">3.1.3.15</ecNumber>
        </recommendedName>
    </domain>
    <domain>
        <recommendedName>
            <fullName evidence="11">Imidazoleglycerol-phosphate dehydratase</fullName>
            <shortName evidence="11">IGPD</shortName>
            <ecNumber evidence="11">4.2.1.19</ecNumber>
        </recommendedName>
    </domain>
</protein>
<dbReference type="InterPro" id="IPR023214">
    <property type="entry name" value="HAD_sf"/>
</dbReference>
<comment type="cofactor">
    <cofactor evidence="11">
        <name>Zn(2+)</name>
        <dbReference type="ChEBI" id="CHEBI:29105"/>
    </cofactor>
</comment>
<sequence length="362" mass="40397">MVSKEKILFIDRDGTLIVEPPEDFQVDRLDKLKLEPFVIPALLQLQDAGYKLVMVTNQDGLGTDSYPQPDFDAPHNMMMEIFESQGVKFDDVLICPHFDEDNCSCRKPKLGLVKGYLQQGRVDFATSAVIGDRQTDLQLAENMAIRGIQYNPNPLNEKSMNWQQIVKDLTTNPRIAEVVRTTKETDIRVKVNLDEAGGNKIETGLGFFDHMLDQIATHGGFRMELTVKGDLHIDDHHSVEDTALALGQALKDALGDKRGIGRFGFSLPMDECLAQCALDLSGRPFLKFDAEFGREQVGDLSTEMVSHFFRSLTDTLACTLHLSSTGENDHHIVESLFKAFGRTLRQAIRVEGTELPSSKGVL</sequence>
<dbReference type="PROSITE" id="PS00954">
    <property type="entry name" value="IGP_DEHYDRATASE_1"/>
    <property type="match status" value="1"/>
</dbReference>
<evidence type="ECO:0000256" key="5">
    <source>
        <dbReference type="ARBA" id="ARBA00022723"/>
    </source>
</evidence>
<dbReference type="GO" id="GO:0005737">
    <property type="term" value="C:cytoplasm"/>
    <property type="evidence" value="ECO:0007669"/>
    <property type="project" value="UniProtKB-SubCell"/>
</dbReference>
<dbReference type="HAMAP" id="MF_00076">
    <property type="entry name" value="HisB"/>
    <property type="match status" value="1"/>
</dbReference>
<keyword evidence="5 11" id="KW-0479">Metal-binding</keyword>
<feature type="binding site" evidence="11">
    <location>
        <position position="13"/>
    </location>
    <ligand>
        <name>Mg(2+)</name>
        <dbReference type="ChEBI" id="CHEBI:18420"/>
    </ligand>
</feature>
<evidence type="ECO:0000256" key="4">
    <source>
        <dbReference type="ARBA" id="ARBA00022605"/>
    </source>
</evidence>
<evidence type="ECO:0000256" key="7">
    <source>
        <dbReference type="ARBA" id="ARBA00022842"/>
    </source>
</evidence>
<dbReference type="CDD" id="cd07914">
    <property type="entry name" value="IGPD"/>
    <property type="match status" value="1"/>
</dbReference>
<dbReference type="NCBIfam" id="NF002111">
    <property type="entry name" value="PRK00951.2-1"/>
    <property type="match status" value="1"/>
</dbReference>
<keyword evidence="9 11" id="KW-0456">Lyase</keyword>
<keyword evidence="13" id="KW-1185">Reference proteome</keyword>
<dbReference type="EMBL" id="MJIL01000101">
    <property type="protein sequence ID" value="OLQ69408.1"/>
    <property type="molecule type" value="Genomic_DNA"/>
</dbReference>
<dbReference type="UniPathway" id="UPA00031">
    <property type="reaction ID" value="UER00011"/>
</dbReference>
<keyword evidence="10 11" id="KW-0511">Multifunctional enzyme</keyword>
<evidence type="ECO:0000256" key="10">
    <source>
        <dbReference type="ARBA" id="ARBA00023268"/>
    </source>
</evidence>
<dbReference type="PROSITE" id="PS00955">
    <property type="entry name" value="IGP_DEHYDRATASE_2"/>
    <property type="match status" value="1"/>
</dbReference>
<dbReference type="HAMAP" id="MF_01022">
    <property type="entry name" value="Bifunc_HisB"/>
    <property type="match status" value="1"/>
</dbReference>
<evidence type="ECO:0000313" key="13">
    <source>
        <dbReference type="Proteomes" id="UP000186905"/>
    </source>
</evidence>
<name>A0A1Q9G602_9GAMM</name>
<comment type="similarity">
    <text evidence="11">In the C-terminal section; belongs to the imidazoleglycerol-phosphate dehydratase family.</text>
</comment>
<evidence type="ECO:0000256" key="3">
    <source>
        <dbReference type="ARBA" id="ARBA00022490"/>
    </source>
</evidence>
<gene>
    <name evidence="11" type="primary">hisB</name>
    <name evidence="12" type="ORF">BIT28_20735</name>
</gene>
<feature type="binding site" evidence="11">
    <location>
        <position position="103"/>
    </location>
    <ligand>
        <name>Zn(2+)</name>
        <dbReference type="ChEBI" id="CHEBI:29105"/>
    </ligand>
</feature>
<comment type="catalytic activity">
    <reaction evidence="11">
        <text>L-histidinol phosphate + H2O = L-histidinol + phosphate</text>
        <dbReference type="Rhea" id="RHEA:14465"/>
        <dbReference type="ChEBI" id="CHEBI:15377"/>
        <dbReference type="ChEBI" id="CHEBI:43474"/>
        <dbReference type="ChEBI" id="CHEBI:57699"/>
        <dbReference type="ChEBI" id="CHEBI:57980"/>
        <dbReference type="EC" id="3.1.3.15"/>
    </reaction>
</comment>
<feature type="binding site" evidence="11">
    <location>
        <position position="95"/>
    </location>
    <ligand>
        <name>Zn(2+)</name>
        <dbReference type="ChEBI" id="CHEBI:29105"/>
    </ligand>
</feature>
<comment type="pathway">
    <text evidence="11">Amino-acid biosynthesis; L-histidine biosynthesis; L-histidine from 5-phospho-alpha-D-ribose 1-diphosphate: step 8/9.</text>
</comment>
<comment type="caution">
    <text evidence="12">The sequence shown here is derived from an EMBL/GenBank/DDBJ whole genome shotgun (WGS) entry which is preliminary data.</text>
</comment>
<evidence type="ECO:0000256" key="2">
    <source>
        <dbReference type="ARBA" id="ARBA00005047"/>
    </source>
</evidence>
<dbReference type="OrthoDB" id="9790411at2"/>
<keyword evidence="8 11" id="KW-0368">Histidine biosynthesis</keyword>
<dbReference type="CDD" id="cd07503">
    <property type="entry name" value="HAD_HisB-N"/>
    <property type="match status" value="1"/>
</dbReference>
<dbReference type="FunFam" id="3.30.230.40:FF:000001">
    <property type="entry name" value="Imidazoleglycerol-phosphate dehydratase HisB"/>
    <property type="match status" value="1"/>
</dbReference>
<dbReference type="NCBIfam" id="TIGR01261">
    <property type="entry name" value="hisB_Nterm"/>
    <property type="match status" value="1"/>
</dbReference>
<dbReference type="GO" id="GO:0046872">
    <property type="term" value="F:metal ion binding"/>
    <property type="evidence" value="ECO:0007669"/>
    <property type="project" value="UniProtKB-KW"/>
</dbReference>
<dbReference type="InterPro" id="IPR038494">
    <property type="entry name" value="IGPD_sf"/>
</dbReference>
<dbReference type="GO" id="GO:0004424">
    <property type="term" value="F:imidazoleglycerol-phosphate dehydratase activity"/>
    <property type="evidence" value="ECO:0007669"/>
    <property type="project" value="UniProtKB-UniRule"/>
</dbReference>
<dbReference type="Pfam" id="PF08645">
    <property type="entry name" value="PNK3P"/>
    <property type="match status" value="1"/>
</dbReference>
<dbReference type="FunFam" id="3.40.50.1000:FF:000061">
    <property type="entry name" value="Histidine biosynthesis bifunctional protein HisB"/>
    <property type="match status" value="1"/>
</dbReference>
<dbReference type="InterPro" id="IPR020565">
    <property type="entry name" value="ImidazoleglycerP_deHydtase_CS"/>
</dbReference>
<comment type="cofactor">
    <cofactor evidence="1 11">
        <name>Mg(2+)</name>
        <dbReference type="ChEBI" id="CHEBI:18420"/>
    </cofactor>
</comment>
<dbReference type="SUPFAM" id="SSF54211">
    <property type="entry name" value="Ribosomal protein S5 domain 2-like"/>
    <property type="match status" value="2"/>
</dbReference>
<evidence type="ECO:0000256" key="8">
    <source>
        <dbReference type="ARBA" id="ARBA00023102"/>
    </source>
</evidence>
<comment type="similarity">
    <text evidence="11">In the N-terminal section; belongs to the histidinol-phosphatase family.</text>
</comment>
<dbReference type="SUPFAM" id="SSF56784">
    <property type="entry name" value="HAD-like"/>
    <property type="match status" value="1"/>
</dbReference>
<dbReference type="InterPro" id="IPR006543">
    <property type="entry name" value="Histidinol-phos"/>
</dbReference>
<feature type="binding site" evidence="11">
    <location>
        <position position="132"/>
    </location>
    <ligand>
        <name>Mg(2+)</name>
        <dbReference type="ChEBI" id="CHEBI:18420"/>
    </ligand>
</feature>
<evidence type="ECO:0000256" key="11">
    <source>
        <dbReference type="HAMAP-Rule" id="MF_01022"/>
    </source>
</evidence>
<feature type="binding site" evidence="11">
    <location>
        <position position="11"/>
    </location>
    <ligand>
        <name>Mg(2+)</name>
        <dbReference type="ChEBI" id="CHEBI:18420"/>
    </ligand>
</feature>
<evidence type="ECO:0000256" key="6">
    <source>
        <dbReference type="ARBA" id="ARBA00022801"/>
    </source>
</evidence>
<keyword evidence="6 11" id="KW-0378">Hydrolase</keyword>
<dbReference type="InterPro" id="IPR020568">
    <property type="entry name" value="Ribosomal_Su5_D2-typ_SF"/>
</dbReference>
<reference evidence="12 13" key="1">
    <citation type="submission" date="2016-09" db="EMBL/GenBank/DDBJ databases">
        <title>Photobacterium proteolyticum sp. nov. a protease producing bacterium isolated from ocean sediments of Laizhou Bay.</title>
        <authorList>
            <person name="Li Y."/>
        </authorList>
    </citation>
    <scope>NUCLEOTIDE SEQUENCE [LARGE SCALE GENOMIC DNA]</scope>
    <source>
        <strain evidence="12 13">13-12</strain>
    </source>
</reference>
<keyword evidence="11" id="KW-0862">Zinc</keyword>
<evidence type="ECO:0000313" key="12">
    <source>
        <dbReference type="EMBL" id="OLQ69408.1"/>
    </source>
</evidence>
<dbReference type="PANTHER" id="PTHR23133:SF2">
    <property type="entry name" value="IMIDAZOLEGLYCEROL-PHOSPHATE DEHYDRATASE"/>
    <property type="match status" value="1"/>
</dbReference>
<dbReference type="PANTHER" id="PTHR23133">
    <property type="entry name" value="IMIDAZOLEGLYCEROL-PHOSPHATE DEHYDRATASE HIS7"/>
    <property type="match status" value="1"/>
</dbReference>
<dbReference type="Gene3D" id="3.30.230.40">
    <property type="entry name" value="Imidazole glycerol phosphate dehydratase, domain 1"/>
    <property type="match status" value="2"/>
</dbReference>
<organism evidence="12 13">
    <name type="scientific">Photobacterium proteolyticum</name>
    <dbReference type="NCBI Taxonomy" id="1903952"/>
    <lineage>
        <taxon>Bacteria</taxon>
        <taxon>Pseudomonadati</taxon>
        <taxon>Pseudomonadota</taxon>
        <taxon>Gammaproteobacteria</taxon>
        <taxon>Vibrionales</taxon>
        <taxon>Vibrionaceae</taxon>
        <taxon>Photobacterium</taxon>
    </lineage>
</organism>
<evidence type="ECO:0000256" key="1">
    <source>
        <dbReference type="ARBA" id="ARBA00001946"/>
    </source>
</evidence>
<feature type="active site" description="Nucleophile" evidence="11">
    <location>
        <position position="11"/>
    </location>
</feature>
<proteinExistence type="inferred from homology"/>
<feature type="active site" description="Proton donor" evidence="11">
    <location>
        <position position="13"/>
    </location>
</feature>
<dbReference type="InterPro" id="IPR020566">
    <property type="entry name" value="His_synth_bifunc_HisB"/>
</dbReference>
<dbReference type="InterPro" id="IPR036412">
    <property type="entry name" value="HAD-like_sf"/>
</dbReference>
<comment type="subcellular location">
    <subcellularLocation>
        <location evidence="11">Cytoplasm</location>
    </subcellularLocation>
</comment>
<dbReference type="Pfam" id="PF00475">
    <property type="entry name" value="IGPD"/>
    <property type="match status" value="1"/>
</dbReference>
<dbReference type="GO" id="GO:0004401">
    <property type="term" value="F:histidinol-phosphatase activity"/>
    <property type="evidence" value="ECO:0007669"/>
    <property type="project" value="UniProtKB-UniRule"/>
</dbReference>
<dbReference type="GO" id="GO:0000105">
    <property type="term" value="P:L-histidine biosynthetic process"/>
    <property type="evidence" value="ECO:0007669"/>
    <property type="project" value="UniProtKB-UniRule"/>
</dbReference>
<keyword evidence="4 11" id="KW-0028">Amino-acid biosynthesis</keyword>
<feature type="binding site" evidence="11">
    <location>
        <position position="97"/>
    </location>
    <ligand>
        <name>Zn(2+)</name>
        <dbReference type="ChEBI" id="CHEBI:29105"/>
    </ligand>
</feature>
<feature type="region of interest" description="Histidinol-phosphatase" evidence="11">
    <location>
        <begin position="1"/>
        <end position="173"/>
    </location>
</feature>
<dbReference type="InterPro" id="IPR006549">
    <property type="entry name" value="HAD-SF_hydro_IIIA"/>
</dbReference>
<accession>A0A1Q9G602</accession>
<keyword evidence="3 11" id="KW-0963">Cytoplasm</keyword>
<dbReference type="EC" id="3.1.3.15" evidence="11"/>
<dbReference type="InterPro" id="IPR005954">
    <property type="entry name" value="HisB_N"/>
</dbReference>
<keyword evidence="7 11" id="KW-0460">Magnesium</keyword>
<dbReference type="InterPro" id="IPR000807">
    <property type="entry name" value="ImidazoleglycerolP_deHydtase"/>
</dbReference>
<dbReference type="Gene3D" id="3.40.50.1000">
    <property type="entry name" value="HAD superfamily/HAD-like"/>
    <property type="match status" value="1"/>
</dbReference>
<dbReference type="NCBIfam" id="NF002114">
    <property type="entry name" value="PRK00951.2-4"/>
    <property type="match status" value="1"/>
</dbReference>
<dbReference type="Proteomes" id="UP000186905">
    <property type="component" value="Unassembled WGS sequence"/>
</dbReference>
<feature type="binding site" evidence="11">
    <location>
        <position position="105"/>
    </location>
    <ligand>
        <name>Zn(2+)</name>
        <dbReference type="ChEBI" id="CHEBI:29105"/>
    </ligand>
</feature>